<geneLocation type="plasmid" evidence="1">
    <name>unnamed1</name>
</geneLocation>
<gene>
    <name evidence="1" type="ORF">HYN69_19020</name>
</gene>
<dbReference type="OrthoDB" id="8841169at2"/>
<sequence>MSVSELARFLEHCSDRPDVLARYERMALPDLMFAARCDGFDLRTGDFGTLIGGMEVWRITVADGQPIDGESRLWRAMWGRSRLDYIVHELWAPMDAVVRNTLVSEAENG</sequence>
<accession>A0A2S0US80</accession>
<evidence type="ECO:0000313" key="1">
    <source>
        <dbReference type="EMBL" id="AWB50676.1"/>
    </source>
</evidence>
<proteinExistence type="predicted"/>
<protein>
    <submittedName>
        <fullName evidence="1">Uncharacterized protein</fullName>
    </submittedName>
</protein>
<name>A0A2S0US80_9RHOB</name>
<organism evidence="1 2">
    <name type="scientific">Paragemmobacter aquarius</name>
    <dbReference type="NCBI Taxonomy" id="2169400"/>
    <lineage>
        <taxon>Bacteria</taxon>
        <taxon>Pseudomonadati</taxon>
        <taxon>Pseudomonadota</taxon>
        <taxon>Alphaproteobacteria</taxon>
        <taxon>Rhodobacterales</taxon>
        <taxon>Paracoccaceae</taxon>
        <taxon>Paragemmobacter</taxon>
    </lineage>
</organism>
<dbReference type="KEGG" id="geh:HYN69_19020"/>
<keyword evidence="1" id="KW-0614">Plasmid</keyword>
<dbReference type="RefSeq" id="WP_108437481.1">
    <property type="nucleotide sequence ID" value="NZ_CP028919.1"/>
</dbReference>
<evidence type="ECO:0000313" key="2">
    <source>
        <dbReference type="Proteomes" id="UP000244496"/>
    </source>
</evidence>
<reference evidence="1 2" key="1">
    <citation type="submission" date="2018-04" db="EMBL/GenBank/DDBJ databases">
        <title>Genome sequencing of Gemmobacter.</title>
        <authorList>
            <person name="Yi H."/>
            <person name="Baek M.-G."/>
        </authorList>
    </citation>
    <scope>NUCLEOTIDE SEQUENCE [LARGE SCALE GENOMIC DNA]</scope>
    <source>
        <strain evidence="1 2">HYN0069</strain>
        <plasmid evidence="2">Plasmid unnamed1</plasmid>
    </source>
</reference>
<dbReference type="EMBL" id="CP028919">
    <property type="protein sequence ID" value="AWB50676.1"/>
    <property type="molecule type" value="Genomic_DNA"/>
</dbReference>
<dbReference type="Proteomes" id="UP000244496">
    <property type="component" value="Plasmid unnamed1"/>
</dbReference>
<keyword evidence="2" id="KW-1185">Reference proteome</keyword>
<dbReference type="AlphaFoldDB" id="A0A2S0US80"/>